<dbReference type="EMBL" id="BGZK01003000">
    <property type="protein sequence ID" value="GBP97756.1"/>
    <property type="molecule type" value="Genomic_DNA"/>
</dbReference>
<keyword evidence="2" id="KW-1185">Reference proteome</keyword>
<accession>A0A4C2AAU5</accession>
<name>A0A4C2AAU5_EUMVA</name>
<evidence type="ECO:0000313" key="2">
    <source>
        <dbReference type="Proteomes" id="UP000299102"/>
    </source>
</evidence>
<gene>
    <name evidence="1" type="ORF">EVAR_91981_1</name>
</gene>
<dbReference type="Proteomes" id="UP000299102">
    <property type="component" value="Unassembled WGS sequence"/>
</dbReference>
<evidence type="ECO:0000313" key="1">
    <source>
        <dbReference type="EMBL" id="GBP97756.1"/>
    </source>
</evidence>
<comment type="caution">
    <text evidence="1">The sequence shown here is derived from an EMBL/GenBank/DDBJ whole genome shotgun (WGS) entry which is preliminary data.</text>
</comment>
<sequence>MAVDAIANFTVVRRLWPALANRIESRERTEVRIQRGTKLRIECEACLQRALTCARNPPLTLESVLQLRTCIQRKD</sequence>
<organism evidence="1 2">
    <name type="scientific">Eumeta variegata</name>
    <name type="common">Bagworm moth</name>
    <name type="synonym">Eumeta japonica</name>
    <dbReference type="NCBI Taxonomy" id="151549"/>
    <lineage>
        <taxon>Eukaryota</taxon>
        <taxon>Metazoa</taxon>
        <taxon>Ecdysozoa</taxon>
        <taxon>Arthropoda</taxon>
        <taxon>Hexapoda</taxon>
        <taxon>Insecta</taxon>
        <taxon>Pterygota</taxon>
        <taxon>Neoptera</taxon>
        <taxon>Endopterygota</taxon>
        <taxon>Lepidoptera</taxon>
        <taxon>Glossata</taxon>
        <taxon>Ditrysia</taxon>
        <taxon>Tineoidea</taxon>
        <taxon>Psychidae</taxon>
        <taxon>Oiketicinae</taxon>
        <taxon>Eumeta</taxon>
    </lineage>
</organism>
<dbReference type="AlphaFoldDB" id="A0A4C2AAU5"/>
<proteinExistence type="predicted"/>
<reference evidence="1 2" key="1">
    <citation type="journal article" date="2019" name="Commun. Biol.">
        <title>The bagworm genome reveals a unique fibroin gene that provides high tensile strength.</title>
        <authorList>
            <person name="Kono N."/>
            <person name="Nakamura H."/>
            <person name="Ohtoshi R."/>
            <person name="Tomita M."/>
            <person name="Numata K."/>
            <person name="Arakawa K."/>
        </authorList>
    </citation>
    <scope>NUCLEOTIDE SEQUENCE [LARGE SCALE GENOMIC DNA]</scope>
</reference>
<protein>
    <submittedName>
        <fullName evidence="1">Uncharacterized protein</fullName>
    </submittedName>
</protein>